<dbReference type="NCBIfam" id="TIGR00254">
    <property type="entry name" value="GGDEF"/>
    <property type="match status" value="1"/>
</dbReference>
<evidence type="ECO:0000259" key="8">
    <source>
        <dbReference type="PROSITE" id="PS50887"/>
    </source>
</evidence>
<evidence type="ECO:0000313" key="10">
    <source>
        <dbReference type="Proteomes" id="UP000286287"/>
    </source>
</evidence>
<dbReference type="InterPro" id="IPR029787">
    <property type="entry name" value="Nucleotide_cyclase"/>
</dbReference>
<dbReference type="PANTHER" id="PTHR44757:SF2">
    <property type="entry name" value="BIOFILM ARCHITECTURE MAINTENANCE PROTEIN MBAA"/>
    <property type="match status" value="1"/>
</dbReference>
<dbReference type="RefSeq" id="WP_119766092.1">
    <property type="nucleotide sequence ID" value="NZ_QYUJ01000014.1"/>
</dbReference>
<dbReference type="AlphaFoldDB" id="A0A418VBE9"/>
<evidence type="ECO:0000256" key="2">
    <source>
        <dbReference type="ARBA" id="ARBA00022475"/>
    </source>
</evidence>
<dbReference type="PROSITE" id="PS50887">
    <property type="entry name" value="GGDEF"/>
    <property type="match status" value="1"/>
</dbReference>
<dbReference type="Pfam" id="PF00990">
    <property type="entry name" value="GGDEF"/>
    <property type="match status" value="1"/>
</dbReference>
<feature type="domain" description="EAL" evidence="7">
    <location>
        <begin position="482"/>
        <end position="738"/>
    </location>
</feature>
<feature type="transmembrane region" description="Helical" evidence="6">
    <location>
        <begin position="237"/>
        <end position="256"/>
    </location>
</feature>
<comment type="subcellular location">
    <subcellularLocation>
        <location evidence="1">Cell membrane</location>
        <topology evidence="1">Multi-pass membrane protein</topology>
    </subcellularLocation>
</comment>
<accession>A0A418VBE9</accession>
<evidence type="ECO:0000256" key="6">
    <source>
        <dbReference type="SAM" id="Phobius"/>
    </source>
</evidence>
<dbReference type="PROSITE" id="PS50883">
    <property type="entry name" value="EAL"/>
    <property type="match status" value="1"/>
</dbReference>
<keyword evidence="3 6" id="KW-0812">Transmembrane</keyword>
<comment type="caution">
    <text evidence="9">The sequence shown here is derived from an EMBL/GenBank/DDBJ whole genome shotgun (WGS) entry which is preliminary data.</text>
</comment>
<dbReference type="InterPro" id="IPR001633">
    <property type="entry name" value="EAL_dom"/>
</dbReference>
<keyword evidence="2" id="KW-1003">Cell membrane</keyword>
<dbReference type="CDD" id="cd01948">
    <property type="entry name" value="EAL"/>
    <property type="match status" value="1"/>
</dbReference>
<dbReference type="PANTHER" id="PTHR44757">
    <property type="entry name" value="DIGUANYLATE CYCLASE DGCP"/>
    <property type="match status" value="1"/>
</dbReference>
<dbReference type="EMBL" id="QYUJ01000014">
    <property type="protein sequence ID" value="RJF73359.1"/>
    <property type="molecule type" value="Genomic_DNA"/>
</dbReference>
<feature type="transmembrane region" description="Helical" evidence="6">
    <location>
        <begin position="155"/>
        <end position="181"/>
    </location>
</feature>
<feature type="transmembrane region" description="Helical" evidence="6">
    <location>
        <begin position="201"/>
        <end position="230"/>
    </location>
</feature>
<evidence type="ECO:0000313" key="9">
    <source>
        <dbReference type="EMBL" id="RJF73359.1"/>
    </source>
</evidence>
<gene>
    <name evidence="9" type="ORF">D3875_19205</name>
</gene>
<dbReference type="InterPro" id="IPR007895">
    <property type="entry name" value="MASE1"/>
</dbReference>
<dbReference type="Pfam" id="PF05231">
    <property type="entry name" value="MASE1"/>
    <property type="match status" value="1"/>
</dbReference>
<dbReference type="Pfam" id="PF00563">
    <property type="entry name" value="EAL"/>
    <property type="match status" value="1"/>
</dbReference>
<feature type="transmembrane region" description="Helical" evidence="6">
    <location>
        <begin position="44"/>
        <end position="61"/>
    </location>
</feature>
<feature type="transmembrane region" description="Helical" evidence="6">
    <location>
        <begin position="268"/>
        <end position="286"/>
    </location>
</feature>
<feature type="transmembrane region" description="Helical" evidence="6">
    <location>
        <begin position="121"/>
        <end position="143"/>
    </location>
</feature>
<dbReference type="InterPro" id="IPR000160">
    <property type="entry name" value="GGDEF_dom"/>
</dbReference>
<keyword evidence="10" id="KW-1185">Reference proteome</keyword>
<evidence type="ECO:0000256" key="4">
    <source>
        <dbReference type="ARBA" id="ARBA00022989"/>
    </source>
</evidence>
<organism evidence="9 10">
    <name type="scientific">Deinococcus cavernae</name>
    <dbReference type="NCBI Taxonomy" id="2320857"/>
    <lineage>
        <taxon>Bacteria</taxon>
        <taxon>Thermotogati</taxon>
        <taxon>Deinococcota</taxon>
        <taxon>Deinococci</taxon>
        <taxon>Deinococcales</taxon>
        <taxon>Deinococcaceae</taxon>
        <taxon>Deinococcus</taxon>
    </lineage>
</organism>
<dbReference type="OrthoDB" id="9804951at2"/>
<keyword evidence="5 6" id="KW-0472">Membrane</keyword>
<sequence>MRPEDRSLEYAAQAARSGLHGLLFVAVFIVLQRVSFLFQDAGGVSLWYLPAGLSLAYLMRSGRRNVGWVFVAIAGAGWLQSPVAVNHLAALFGTAAAWLGAELLRKWPGWNAGNLTVQEALALPVVAALAGGVSALAVPYLAFSGDLNIPSWPAIMLDWWIGDAVGVIVLAPPLLLLPVALRQTRLWRSRLPWECVWPLLAVPPIAVMVFTVAAPLGLQLYFLCFIPLLWLAIRSGLTAAVTGSVLTNLCVALLAWHERLAHADLLSLQLLVATLTLTMLVVGAGSTERQRDRARLARLALTDVLTGLPNRHAFLDELRRQLHPVAAAHRPDEELLVVALDISRLKWVNDTLGQASGDQMLLTFAHRLQAATSHGDLTAHGNLAARLNGGTFAVVCRHGRRAHRETLAALRASLSAPLTVDSQELNLPFICGAAPATPGVTAEGLMQRAEEALATARQTGQDTVLDAAPVADAGGVQENYPALQCEQDLRRALERGGELELYYQPQFALGTLHITSFEALIRWNHPERGLVSPAEFLPVAERTRLIIPLSTWVLHEACRQLAVWLARPGGQHLRIAVNISPGYLHNGLLQRDVEAALVAAGLPGNRLELELTESSLLFDPARANELLGPLQAQGVRLALDDFGTGYSSIRHLRDFQVSNLKIDRSFVRQICVDVLDRRLVTALTALGHELGTSVVAEGAETMDAVACLREAGCDIVQGYALGRPMPAAAATSILGHEEMIKSEERAERERSQRER</sequence>
<dbReference type="InterPro" id="IPR052155">
    <property type="entry name" value="Biofilm_reg_signaling"/>
</dbReference>
<dbReference type="SMART" id="SM00052">
    <property type="entry name" value="EAL"/>
    <property type="match status" value="1"/>
</dbReference>
<name>A0A418VBE9_9DEIO</name>
<keyword evidence="4 6" id="KW-1133">Transmembrane helix</keyword>
<dbReference type="Proteomes" id="UP000286287">
    <property type="component" value="Unassembled WGS sequence"/>
</dbReference>
<dbReference type="Gene3D" id="3.20.20.450">
    <property type="entry name" value="EAL domain"/>
    <property type="match status" value="1"/>
</dbReference>
<dbReference type="CDD" id="cd01949">
    <property type="entry name" value="GGDEF"/>
    <property type="match status" value="1"/>
</dbReference>
<evidence type="ECO:0000256" key="1">
    <source>
        <dbReference type="ARBA" id="ARBA00004651"/>
    </source>
</evidence>
<evidence type="ECO:0000256" key="3">
    <source>
        <dbReference type="ARBA" id="ARBA00022692"/>
    </source>
</evidence>
<dbReference type="InterPro" id="IPR043128">
    <property type="entry name" value="Rev_trsase/Diguanyl_cyclase"/>
</dbReference>
<proteinExistence type="predicted"/>
<reference evidence="9 10" key="1">
    <citation type="submission" date="2018-09" db="EMBL/GenBank/DDBJ databases">
        <authorList>
            <person name="Zhu H."/>
        </authorList>
    </citation>
    <scope>NUCLEOTIDE SEQUENCE [LARGE SCALE GENOMIC DNA]</scope>
    <source>
        <strain evidence="9 10">K2S05-167</strain>
    </source>
</reference>
<dbReference type="GO" id="GO:0005886">
    <property type="term" value="C:plasma membrane"/>
    <property type="evidence" value="ECO:0007669"/>
    <property type="project" value="UniProtKB-SubCell"/>
</dbReference>
<dbReference type="SMART" id="SM00267">
    <property type="entry name" value="GGDEF"/>
    <property type="match status" value="1"/>
</dbReference>
<evidence type="ECO:0000259" key="7">
    <source>
        <dbReference type="PROSITE" id="PS50883"/>
    </source>
</evidence>
<evidence type="ECO:0000256" key="5">
    <source>
        <dbReference type="ARBA" id="ARBA00023136"/>
    </source>
</evidence>
<dbReference type="Gene3D" id="3.30.70.270">
    <property type="match status" value="1"/>
</dbReference>
<dbReference type="SUPFAM" id="SSF55073">
    <property type="entry name" value="Nucleotide cyclase"/>
    <property type="match status" value="1"/>
</dbReference>
<dbReference type="SUPFAM" id="SSF141868">
    <property type="entry name" value="EAL domain-like"/>
    <property type="match status" value="1"/>
</dbReference>
<protein>
    <submittedName>
        <fullName evidence="9">EAL domain-containing protein</fullName>
    </submittedName>
</protein>
<feature type="transmembrane region" description="Helical" evidence="6">
    <location>
        <begin position="68"/>
        <end position="101"/>
    </location>
</feature>
<feature type="domain" description="GGDEF" evidence="8">
    <location>
        <begin position="333"/>
        <end position="469"/>
    </location>
</feature>
<dbReference type="InterPro" id="IPR035919">
    <property type="entry name" value="EAL_sf"/>
</dbReference>